<name>Q7YWM9_CAEEL</name>
<organism evidence="2 3">
    <name type="scientific">Caenorhabditis elegans</name>
    <dbReference type="NCBI Taxonomy" id="6239"/>
    <lineage>
        <taxon>Eukaryota</taxon>
        <taxon>Metazoa</taxon>
        <taxon>Ecdysozoa</taxon>
        <taxon>Nematoda</taxon>
        <taxon>Chromadorea</taxon>
        <taxon>Rhabditida</taxon>
        <taxon>Rhabditina</taxon>
        <taxon>Rhabditomorpha</taxon>
        <taxon>Rhabditoidea</taxon>
        <taxon>Rhabditidae</taxon>
        <taxon>Peloderinae</taxon>
        <taxon>Caenorhabditis</taxon>
    </lineage>
</organism>
<dbReference type="OMA" id="MNNYNHP"/>
<dbReference type="Proteomes" id="UP000001940">
    <property type="component" value="Chromosome V"/>
</dbReference>
<dbReference type="FunCoup" id="Q7YWM9">
    <property type="interactions" value="1231"/>
</dbReference>
<dbReference type="PaxDb" id="6239-ZK836.3"/>
<dbReference type="OrthoDB" id="5826000at2759"/>
<keyword evidence="3" id="KW-1185">Reference proteome</keyword>
<dbReference type="UCSC" id="ZK836.3">
    <property type="organism name" value="c. elegans"/>
</dbReference>
<dbReference type="KEGG" id="cel:CELE_ZK836.3"/>
<dbReference type="CTD" id="3565676"/>
<evidence type="ECO:0000313" key="2">
    <source>
        <dbReference type="EMBL" id="CAE18048.1"/>
    </source>
</evidence>
<dbReference type="SMR" id="Q7YWM9"/>
<feature type="transmembrane region" description="Helical" evidence="1">
    <location>
        <begin position="76"/>
        <end position="104"/>
    </location>
</feature>
<reference evidence="2 3" key="1">
    <citation type="journal article" date="1998" name="Science">
        <title>Genome sequence of the nematode C. elegans: a platform for investigating biology.</title>
        <authorList>
            <consortium name="The C. elegans sequencing consortium"/>
            <person name="Sulson J.E."/>
            <person name="Waterston R."/>
        </authorList>
    </citation>
    <scope>NUCLEOTIDE SEQUENCE [LARGE SCALE GENOMIC DNA]</scope>
    <source>
        <strain evidence="2 3">Bristol N2</strain>
    </source>
</reference>
<accession>Q7YWM9</accession>
<proteinExistence type="predicted"/>
<dbReference type="WormBase" id="ZK836.3">
    <property type="protein sequence ID" value="CE35171"/>
    <property type="gene ID" value="WBGene00014099"/>
</dbReference>
<dbReference type="eggNOG" id="ENOG502T3C1">
    <property type="taxonomic scope" value="Eukaryota"/>
</dbReference>
<dbReference type="HOGENOM" id="CLU_2239027_0_0_1"/>
<dbReference type="InParanoid" id="Q7YWM9"/>
<evidence type="ECO:0000256" key="1">
    <source>
        <dbReference type="SAM" id="Phobius"/>
    </source>
</evidence>
<dbReference type="GeneID" id="3565676"/>
<evidence type="ECO:0000313" key="4">
    <source>
        <dbReference type="WormBase" id="ZK836.3"/>
    </source>
</evidence>
<dbReference type="RefSeq" id="NP_001024320.1">
    <property type="nucleotide sequence ID" value="NM_001029149.1"/>
</dbReference>
<keyword evidence="1" id="KW-0472">Membrane</keyword>
<dbReference type="Bgee" id="WBGene00014099">
    <property type="expression patterns" value="Expressed in pharyngeal muscle cell (C elegans) and 3 other cell types or tissues"/>
</dbReference>
<keyword evidence="1" id="KW-1133">Transmembrane helix</keyword>
<sequence>MVSSESRECIVSPTNESRVSVSVIDKMNNYNHPPPRSFDFDDEPPMVKLDFEANNGERPRGGSGRRQLEPISQSTLNMFACLVAATIATLAVIGLVITFFVLALK</sequence>
<protein>
    <submittedName>
        <fullName evidence="2">Uncharacterized protein</fullName>
    </submittedName>
</protein>
<keyword evidence="1" id="KW-0812">Transmembrane</keyword>
<gene>
    <name evidence="2" type="ORF">CELE_ZK836.3</name>
    <name evidence="2 4" type="ORF">ZK836.3</name>
</gene>
<dbReference type="AGR" id="WB:WBGene00014099"/>
<dbReference type="EMBL" id="BX284605">
    <property type="protein sequence ID" value="CAE18048.1"/>
    <property type="molecule type" value="Genomic_DNA"/>
</dbReference>
<evidence type="ECO:0000313" key="3">
    <source>
        <dbReference type="Proteomes" id="UP000001940"/>
    </source>
</evidence>
<dbReference type="AlphaFoldDB" id="Q7YWM9"/>